<sequence>MKLFAWLDSKVKKLDLLDITLTKLAVLGFALLVAKLWSPILSLDWYWYAIIYVVAAIRPMARFLSK</sequence>
<feature type="transmembrane region" description="Helical" evidence="1">
    <location>
        <begin position="46"/>
        <end position="64"/>
    </location>
</feature>
<proteinExistence type="predicted"/>
<organism evidence="2 3">
    <name type="scientific">candidate division WOR-1 bacterium RIFOXYC2_FULL_41_25</name>
    <dbReference type="NCBI Taxonomy" id="1802586"/>
    <lineage>
        <taxon>Bacteria</taxon>
        <taxon>Bacillati</taxon>
        <taxon>Saganbacteria</taxon>
    </lineage>
</organism>
<feature type="transmembrane region" description="Helical" evidence="1">
    <location>
        <begin position="21"/>
        <end position="40"/>
    </location>
</feature>
<dbReference type="AlphaFoldDB" id="A0A1F4TPZ9"/>
<accession>A0A1F4TPZ9</accession>
<evidence type="ECO:0000313" key="3">
    <source>
        <dbReference type="Proteomes" id="UP000177309"/>
    </source>
</evidence>
<protein>
    <submittedName>
        <fullName evidence="2">Uncharacterized protein</fullName>
    </submittedName>
</protein>
<dbReference type="Proteomes" id="UP000177309">
    <property type="component" value="Unassembled WGS sequence"/>
</dbReference>
<evidence type="ECO:0000256" key="1">
    <source>
        <dbReference type="SAM" id="Phobius"/>
    </source>
</evidence>
<gene>
    <name evidence="2" type="ORF">A2462_04895</name>
</gene>
<keyword evidence="1" id="KW-0472">Membrane</keyword>
<evidence type="ECO:0000313" key="2">
    <source>
        <dbReference type="EMBL" id="OGC34649.1"/>
    </source>
</evidence>
<comment type="caution">
    <text evidence="2">The sequence shown here is derived from an EMBL/GenBank/DDBJ whole genome shotgun (WGS) entry which is preliminary data.</text>
</comment>
<dbReference type="EMBL" id="MEUI01000014">
    <property type="protein sequence ID" value="OGC34649.1"/>
    <property type="molecule type" value="Genomic_DNA"/>
</dbReference>
<keyword evidence="1" id="KW-1133">Transmembrane helix</keyword>
<name>A0A1F4TPZ9_UNCSA</name>
<reference evidence="2 3" key="1">
    <citation type="journal article" date="2016" name="Nat. Commun.">
        <title>Thousands of microbial genomes shed light on interconnected biogeochemical processes in an aquifer system.</title>
        <authorList>
            <person name="Anantharaman K."/>
            <person name="Brown C.T."/>
            <person name="Hug L.A."/>
            <person name="Sharon I."/>
            <person name="Castelle C.J."/>
            <person name="Probst A.J."/>
            <person name="Thomas B.C."/>
            <person name="Singh A."/>
            <person name="Wilkins M.J."/>
            <person name="Karaoz U."/>
            <person name="Brodie E.L."/>
            <person name="Williams K.H."/>
            <person name="Hubbard S.S."/>
            <person name="Banfield J.F."/>
        </authorList>
    </citation>
    <scope>NUCLEOTIDE SEQUENCE [LARGE SCALE GENOMIC DNA]</scope>
</reference>
<keyword evidence="1" id="KW-0812">Transmembrane</keyword>